<name>B4VS69_9CYAN</name>
<sequence>MVKTFCVPSISRLLTRTGEFHHHTQKRYDDTGLLIAEILQWGYESERGAEAIAGFRL</sequence>
<reference evidence="1 2" key="1">
    <citation type="submission" date="2008-07" db="EMBL/GenBank/DDBJ databases">
        <authorList>
            <person name="Tandeau de Marsac N."/>
            <person name="Ferriera S."/>
            <person name="Johnson J."/>
            <person name="Kravitz S."/>
            <person name="Beeson K."/>
            <person name="Sutton G."/>
            <person name="Rogers Y.-H."/>
            <person name="Friedman R."/>
            <person name="Frazier M."/>
            <person name="Venter J.C."/>
        </authorList>
    </citation>
    <scope>NUCLEOTIDE SEQUENCE [LARGE SCALE GENOMIC DNA]</scope>
    <source>
        <strain evidence="1 2">PCC 7420</strain>
    </source>
</reference>
<dbReference type="Proteomes" id="UP000003835">
    <property type="component" value="Unassembled WGS sequence"/>
</dbReference>
<dbReference type="eggNOG" id="COG3662">
    <property type="taxonomic scope" value="Bacteria"/>
</dbReference>
<evidence type="ECO:0000313" key="1">
    <source>
        <dbReference type="EMBL" id="EDX75037.1"/>
    </source>
</evidence>
<dbReference type="STRING" id="118168.MC7420_2041"/>
<proteinExistence type="predicted"/>
<keyword evidence="2" id="KW-1185">Reference proteome</keyword>
<organism evidence="1 2">
    <name type="scientific">Coleofasciculus chthonoplastes PCC 7420</name>
    <dbReference type="NCBI Taxonomy" id="118168"/>
    <lineage>
        <taxon>Bacteria</taxon>
        <taxon>Bacillati</taxon>
        <taxon>Cyanobacteriota</taxon>
        <taxon>Cyanophyceae</taxon>
        <taxon>Coleofasciculales</taxon>
        <taxon>Coleofasciculaceae</taxon>
        <taxon>Coleofasciculus</taxon>
    </lineage>
</organism>
<protein>
    <submittedName>
        <fullName evidence="1">Uncharacterized protein</fullName>
    </submittedName>
</protein>
<dbReference type="AlphaFoldDB" id="B4VS69"/>
<dbReference type="EMBL" id="DS989850">
    <property type="protein sequence ID" value="EDX75037.1"/>
    <property type="molecule type" value="Genomic_DNA"/>
</dbReference>
<dbReference type="HOGENOM" id="CLU_2988811_0_0_3"/>
<evidence type="ECO:0000313" key="2">
    <source>
        <dbReference type="Proteomes" id="UP000003835"/>
    </source>
</evidence>
<gene>
    <name evidence="1" type="ORF">MC7420_2041</name>
</gene>
<accession>B4VS69</accession>